<gene>
    <name evidence="1" type="ORF">HPF_11600</name>
</gene>
<name>A0A4P6X0U8_HYDPS</name>
<reference evidence="1 2" key="1">
    <citation type="submission" date="2019-03" db="EMBL/GenBank/DDBJ databases">
        <authorList>
            <person name="Sebastian G."/>
            <person name="Baumann P."/>
            <person name="Ruckert C."/>
            <person name="Kalinowski J."/>
            <person name="Nebel B."/>
            <person name="Takors R."/>
            <person name="Blombach B."/>
        </authorList>
    </citation>
    <scope>NUCLEOTIDE SEQUENCE [LARGE SCALE GENOMIC DNA]</scope>
    <source>
        <strain evidence="1 2">DSM 1084</strain>
    </source>
</reference>
<dbReference type="KEGG" id="hpse:HPF_11600"/>
<proteinExistence type="predicted"/>
<accession>A0A4P6X0U8</accession>
<protein>
    <submittedName>
        <fullName evidence="1">Uncharacterized protein</fullName>
    </submittedName>
</protein>
<dbReference type="Proteomes" id="UP000293912">
    <property type="component" value="Chromosome"/>
</dbReference>
<sequence>MRMISPVMGVIGRRDVPHHLQVVVFHFMGMTVIPLKLV</sequence>
<evidence type="ECO:0000313" key="2">
    <source>
        <dbReference type="Proteomes" id="UP000293912"/>
    </source>
</evidence>
<dbReference type="EMBL" id="CP037867">
    <property type="protein sequence ID" value="QBM28335.1"/>
    <property type="molecule type" value="Genomic_DNA"/>
</dbReference>
<organism evidence="1 2">
    <name type="scientific">Hydrogenophaga pseudoflava</name>
    <name type="common">Pseudomonas carboxydoflava</name>
    <dbReference type="NCBI Taxonomy" id="47421"/>
    <lineage>
        <taxon>Bacteria</taxon>
        <taxon>Pseudomonadati</taxon>
        <taxon>Pseudomonadota</taxon>
        <taxon>Betaproteobacteria</taxon>
        <taxon>Burkholderiales</taxon>
        <taxon>Comamonadaceae</taxon>
        <taxon>Hydrogenophaga</taxon>
    </lineage>
</organism>
<keyword evidence="2" id="KW-1185">Reference proteome</keyword>
<evidence type="ECO:0000313" key="1">
    <source>
        <dbReference type="EMBL" id="QBM28335.1"/>
    </source>
</evidence>
<dbReference type="AlphaFoldDB" id="A0A4P6X0U8"/>